<evidence type="ECO:0000256" key="1">
    <source>
        <dbReference type="SAM" id="MobiDB-lite"/>
    </source>
</evidence>
<name>A0A084VCR8_ANOSI</name>
<dbReference type="EMBL" id="KE524620">
    <property type="protein sequence ID" value="KFB35762.1"/>
    <property type="molecule type" value="Genomic_DNA"/>
</dbReference>
<evidence type="ECO:0000313" key="4">
    <source>
        <dbReference type="Proteomes" id="UP000030765"/>
    </source>
</evidence>
<dbReference type="AlphaFoldDB" id="A0A084VCR8"/>
<gene>
    <name evidence="2" type="ORF">ZHAS_00002665</name>
</gene>
<dbReference type="Proteomes" id="UP000030765">
    <property type="component" value="Unassembled WGS sequence"/>
</dbReference>
<evidence type="ECO:0000313" key="2">
    <source>
        <dbReference type="EMBL" id="KFB35762.1"/>
    </source>
</evidence>
<reference evidence="3" key="2">
    <citation type="submission" date="2020-05" db="UniProtKB">
        <authorList>
            <consortium name="EnsemblMetazoa"/>
        </authorList>
    </citation>
    <scope>IDENTIFICATION</scope>
</reference>
<feature type="region of interest" description="Disordered" evidence="1">
    <location>
        <begin position="133"/>
        <end position="159"/>
    </location>
</feature>
<proteinExistence type="predicted"/>
<feature type="region of interest" description="Disordered" evidence="1">
    <location>
        <begin position="78"/>
        <end position="111"/>
    </location>
</feature>
<sequence>MIDVVVDDALFFGLLRDNILSCRQMMPPVVDWGRKMGDFKALEKLPRHVMNSCSASCWDGCPGLCYVRIQQPAEQSGGFNVAGKREKQNRNRLGTGNRKHPETASLDLDQANHRRKRLGSIWWCWTNRGAPSEAMDGDAGNASKTEPEKNNPGQSGKAW</sequence>
<keyword evidence="4" id="KW-1185">Reference proteome</keyword>
<dbReference type="EnsemblMetazoa" id="ASIC002665-RA">
    <property type="protein sequence ID" value="ASIC002665-PA"/>
    <property type="gene ID" value="ASIC002665"/>
</dbReference>
<accession>A0A084VCR8</accession>
<evidence type="ECO:0000313" key="3">
    <source>
        <dbReference type="EnsemblMetazoa" id="ASIC002665-PA"/>
    </source>
</evidence>
<dbReference type="VEuPathDB" id="VectorBase:ASIC002665"/>
<organism evidence="2">
    <name type="scientific">Anopheles sinensis</name>
    <name type="common">Mosquito</name>
    <dbReference type="NCBI Taxonomy" id="74873"/>
    <lineage>
        <taxon>Eukaryota</taxon>
        <taxon>Metazoa</taxon>
        <taxon>Ecdysozoa</taxon>
        <taxon>Arthropoda</taxon>
        <taxon>Hexapoda</taxon>
        <taxon>Insecta</taxon>
        <taxon>Pterygota</taxon>
        <taxon>Neoptera</taxon>
        <taxon>Endopterygota</taxon>
        <taxon>Diptera</taxon>
        <taxon>Nematocera</taxon>
        <taxon>Culicoidea</taxon>
        <taxon>Culicidae</taxon>
        <taxon>Anophelinae</taxon>
        <taxon>Anopheles</taxon>
    </lineage>
</organism>
<reference evidence="2 4" key="1">
    <citation type="journal article" date="2014" name="BMC Genomics">
        <title>Genome sequence of Anopheles sinensis provides insight into genetics basis of mosquito competence for malaria parasites.</title>
        <authorList>
            <person name="Zhou D."/>
            <person name="Zhang D."/>
            <person name="Ding G."/>
            <person name="Shi L."/>
            <person name="Hou Q."/>
            <person name="Ye Y."/>
            <person name="Xu Y."/>
            <person name="Zhou H."/>
            <person name="Xiong C."/>
            <person name="Li S."/>
            <person name="Yu J."/>
            <person name="Hong S."/>
            <person name="Yu X."/>
            <person name="Zou P."/>
            <person name="Chen C."/>
            <person name="Chang X."/>
            <person name="Wang W."/>
            <person name="Lv Y."/>
            <person name="Sun Y."/>
            <person name="Ma L."/>
            <person name="Shen B."/>
            <person name="Zhu C."/>
        </authorList>
    </citation>
    <scope>NUCLEOTIDE SEQUENCE [LARGE SCALE GENOMIC DNA]</scope>
</reference>
<protein>
    <submittedName>
        <fullName evidence="2 3">Uncharacterized protein</fullName>
    </submittedName>
</protein>
<dbReference type="EMBL" id="ATLV01010844">
    <property type="status" value="NOT_ANNOTATED_CDS"/>
    <property type="molecule type" value="Genomic_DNA"/>
</dbReference>